<protein>
    <submittedName>
        <fullName evidence="2">Uncharacterized protein</fullName>
    </submittedName>
</protein>
<feature type="region of interest" description="Disordered" evidence="1">
    <location>
        <begin position="91"/>
        <end position="110"/>
    </location>
</feature>
<reference evidence="2 3" key="1">
    <citation type="journal article" date="2023" name="Life. Sci Alliance">
        <title>Evolutionary insights into 3D genome organization and epigenetic landscape of Vigna mungo.</title>
        <authorList>
            <person name="Junaid A."/>
            <person name="Singh B."/>
            <person name="Bhatia S."/>
        </authorList>
    </citation>
    <scope>NUCLEOTIDE SEQUENCE [LARGE SCALE GENOMIC DNA]</scope>
    <source>
        <strain evidence="2">Urdbean</strain>
    </source>
</reference>
<organism evidence="2 3">
    <name type="scientific">Vigna mungo</name>
    <name type="common">Black gram</name>
    <name type="synonym">Phaseolus mungo</name>
    <dbReference type="NCBI Taxonomy" id="3915"/>
    <lineage>
        <taxon>Eukaryota</taxon>
        <taxon>Viridiplantae</taxon>
        <taxon>Streptophyta</taxon>
        <taxon>Embryophyta</taxon>
        <taxon>Tracheophyta</taxon>
        <taxon>Spermatophyta</taxon>
        <taxon>Magnoliopsida</taxon>
        <taxon>eudicotyledons</taxon>
        <taxon>Gunneridae</taxon>
        <taxon>Pentapetalae</taxon>
        <taxon>rosids</taxon>
        <taxon>fabids</taxon>
        <taxon>Fabales</taxon>
        <taxon>Fabaceae</taxon>
        <taxon>Papilionoideae</taxon>
        <taxon>50 kb inversion clade</taxon>
        <taxon>NPAAA clade</taxon>
        <taxon>indigoferoid/millettioid clade</taxon>
        <taxon>Phaseoleae</taxon>
        <taxon>Vigna</taxon>
    </lineage>
</organism>
<evidence type="ECO:0000313" key="3">
    <source>
        <dbReference type="Proteomes" id="UP001374535"/>
    </source>
</evidence>
<sequence>MDAVQNMEGEFEPLHIFIHCYHETFLPTFLLSQTVFQTIQDTITELAAVSTSLKCLFLQVAIMEVAELMAEILDPTPSSYEGSSMAAALTFAPNPLPQSPPNSSVLNGTQAVGARTGNSERADSSGPFAPPQRHPLLTQHDHTSTRRRFLPKLEDVDQAVHRKEHKGLRTRTNVRVMKRQGPGNSQWTISICVLK</sequence>
<feature type="region of interest" description="Disordered" evidence="1">
    <location>
        <begin position="115"/>
        <end position="150"/>
    </location>
</feature>
<keyword evidence="3" id="KW-1185">Reference proteome</keyword>
<dbReference type="Proteomes" id="UP001374535">
    <property type="component" value="Chromosome 2"/>
</dbReference>
<dbReference type="EMBL" id="CP144699">
    <property type="protein sequence ID" value="WVZ21071.1"/>
    <property type="molecule type" value="Genomic_DNA"/>
</dbReference>
<evidence type="ECO:0000256" key="1">
    <source>
        <dbReference type="SAM" id="MobiDB-lite"/>
    </source>
</evidence>
<gene>
    <name evidence="2" type="ORF">V8G54_008393</name>
</gene>
<evidence type="ECO:0000313" key="2">
    <source>
        <dbReference type="EMBL" id="WVZ21071.1"/>
    </source>
</evidence>
<accession>A0AAQ3P343</accession>
<dbReference type="AlphaFoldDB" id="A0AAQ3P343"/>
<name>A0AAQ3P343_VIGMU</name>
<proteinExistence type="predicted"/>